<accession>A0A6J7MX51</accession>
<protein>
    <submittedName>
        <fullName evidence="2">Unannotated protein</fullName>
    </submittedName>
</protein>
<dbReference type="InterPro" id="IPR036390">
    <property type="entry name" value="WH_DNA-bd_sf"/>
</dbReference>
<dbReference type="GO" id="GO:0003700">
    <property type="term" value="F:DNA-binding transcription factor activity"/>
    <property type="evidence" value="ECO:0007669"/>
    <property type="project" value="InterPro"/>
</dbReference>
<gene>
    <name evidence="2" type="ORF">UFOPK3957_00640</name>
</gene>
<dbReference type="InterPro" id="IPR005471">
    <property type="entry name" value="Tscrpt_reg_IclR_N"/>
</dbReference>
<dbReference type="CDD" id="cd00090">
    <property type="entry name" value="HTH_ARSR"/>
    <property type="match status" value="1"/>
</dbReference>
<dbReference type="SMART" id="SM00418">
    <property type="entry name" value="HTH_ARSR"/>
    <property type="match status" value="1"/>
</dbReference>
<dbReference type="Gene3D" id="3.30.460.10">
    <property type="entry name" value="Beta Polymerase, domain 2"/>
    <property type="match status" value="1"/>
</dbReference>
<name>A0A6J7MX51_9ZZZZ</name>
<feature type="domain" description="HTH arsR-type" evidence="1">
    <location>
        <begin position="10"/>
        <end position="88"/>
    </location>
</feature>
<evidence type="ECO:0000313" key="2">
    <source>
        <dbReference type="EMBL" id="CAB4984508.1"/>
    </source>
</evidence>
<dbReference type="SUPFAM" id="SSF46785">
    <property type="entry name" value="Winged helix' DNA-binding domain"/>
    <property type="match status" value="1"/>
</dbReference>
<dbReference type="Pfam" id="PF09339">
    <property type="entry name" value="HTH_IclR"/>
    <property type="match status" value="1"/>
</dbReference>
<evidence type="ECO:0000259" key="1">
    <source>
        <dbReference type="SMART" id="SM00418"/>
    </source>
</evidence>
<dbReference type="AlphaFoldDB" id="A0A6J7MX51"/>
<dbReference type="InterPro" id="IPR043519">
    <property type="entry name" value="NT_sf"/>
</dbReference>
<dbReference type="InterPro" id="IPR001845">
    <property type="entry name" value="HTH_ArsR_DNA-bd_dom"/>
</dbReference>
<proteinExistence type="predicted"/>
<dbReference type="EMBL" id="CAFBOM010000086">
    <property type="protein sequence ID" value="CAB4984508.1"/>
    <property type="molecule type" value="Genomic_DNA"/>
</dbReference>
<organism evidence="2">
    <name type="scientific">freshwater metagenome</name>
    <dbReference type="NCBI Taxonomy" id="449393"/>
    <lineage>
        <taxon>unclassified sequences</taxon>
        <taxon>metagenomes</taxon>
        <taxon>ecological metagenomes</taxon>
    </lineage>
</organism>
<dbReference type="InterPro" id="IPR011991">
    <property type="entry name" value="ArsR-like_HTH"/>
</dbReference>
<reference evidence="2" key="1">
    <citation type="submission" date="2020-05" db="EMBL/GenBank/DDBJ databases">
        <authorList>
            <person name="Chiriac C."/>
            <person name="Salcher M."/>
            <person name="Ghai R."/>
            <person name="Kavagutti S V."/>
        </authorList>
    </citation>
    <scope>NUCLEOTIDE SEQUENCE</scope>
</reference>
<dbReference type="Gene3D" id="1.10.10.10">
    <property type="entry name" value="Winged helix-like DNA-binding domain superfamily/Winged helix DNA-binding domain"/>
    <property type="match status" value="1"/>
</dbReference>
<sequence>MRTSAPPLLAIFRSRLQGDLLARIMLQPDSLTVTALAKAVSAPVPTVHREVARLEDAGLLVTRRIGRARLVSANEANPATPALRELVLVSFGPRQVIAEEFAELPGVKKVSIFGSWASRYAGEAGRMPGDVDVLVVGDVDRQALYDAADRAQARLSRPVNPTRVSETAWLAGTDPFLATLASRPMIDILAPERAA</sequence>
<dbReference type="InterPro" id="IPR036388">
    <property type="entry name" value="WH-like_DNA-bd_sf"/>
</dbReference>